<proteinExistence type="predicted"/>
<dbReference type="GO" id="GO:0006508">
    <property type="term" value="P:proteolysis"/>
    <property type="evidence" value="ECO:0007669"/>
    <property type="project" value="UniProtKB-KW"/>
</dbReference>
<sequence length="93" mass="10254">MIQAEMRTGDACILWVRDHGQSDVCNMVAGLVCTLAGWVHNTADRVLDCRTEPGDASIIAKGGEQMRAGFDFVAQGLRQLEASFPQELRFLEK</sequence>
<keyword evidence="1" id="KW-0645">Protease</keyword>
<accession>A0A8S5SFA7</accession>
<reference evidence="1" key="1">
    <citation type="journal article" date="2021" name="Proc. Natl. Acad. Sci. U.S.A.">
        <title>A Catalog of Tens of Thousands of Viruses from Human Metagenomes Reveals Hidden Associations with Chronic Diseases.</title>
        <authorList>
            <person name="Tisza M.J."/>
            <person name="Buck C.B."/>
        </authorList>
    </citation>
    <scope>NUCLEOTIDE SEQUENCE</scope>
    <source>
        <strain evidence="1">CtZih56</strain>
    </source>
</reference>
<organism evidence="1">
    <name type="scientific">Podoviridae sp. ctZih56</name>
    <dbReference type="NCBI Taxonomy" id="2827741"/>
    <lineage>
        <taxon>Viruses</taxon>
        <taxon>Duplodnaviria</taxon>
        <taxon>Heunggongvirae</taxon>
        <taxon>Uroviricota</taxon>
        <taxon>Caudoviricetes</taxon>
    </lineage>
</organism>
<evidence type="ECO:0000313" key="1">
    <source>
        <dbReference type="EMBL" id="DAF49693.1"/>
    </source>
</evidence>
<dbReference type="GO" id="GO:0008233">
    <property type="term" value="F:peptidase activity"/>
    <property type="evidence" value="ECO:0007669"/>
    <property type="project" value="UniProtKB-KW"/>
</dbReference>
<name>A0A8S5SFA7_9CAUD</name>
<protein>
    <submittedName>
        <fullName evidence="1">Cysteine protease</fullName>
    </submittedName>
</protein>
<dbReference type="EMBL" id="BK032586">
    <property type="protein sequence ID" value="DAF49693.1"/>
    <property type="molecule type" value="Genomic_DNA"/>
</dbReference>
<keyword evidence="1" id="KW-0378">Hydrolase</keyword>